<evidence type="ECO:0000313" key="2">
    <source>
        <dbReference type="EMBL" id="MCZ3666785.1"/>
    </source>
</evidence>
<dbReference type="AlphaFoldDB" id="A0AAP3DMW6"/>
<dbReference type="Gene3D" id="3.40.630.30">
    <property type="match status" value="1"/>
</dbReference>
<dbReference type="InterPro" id="IPR016181">
    <property type="entry name" value="Acyl_CoA_acyltransferase"/>
</dbReference>
<feature type="domain" description="N-acetyltransferase" evidence="1">
    <location>
        <begin position="4"/>
        <end position="172"/>
    </location>
</feature>
<dbReference type="InterPro" id="IPR000182">
    <property type="entry name" value="GNAT_dom"/>
</dbReference>
<dbReference type="Proteomes" id="UP001212401">
    <property type="component" value="Unassembled WGS sequence"/>
</dbReference>
<dbReference type="CDD" id="cd04301">
    <property type="entry name" value="NAT_SF"/>
    <property type="match status" value="1"/>
</dbReference>
<reference evidence="2 5" key="1">
    <citation type="submission" date="2022-01" db="EMBL/GenBank/DDBJ databases">
        <title>VMRC isolate genome collection.</title>
        <authorList>
            <person name="France M."/>
            <person name="Rutt L."/>
            <person name="Humphrys M."/>
            <person name="Ravel J."/>
        </authorList>
    </citation>
    <scope>NUCLEOTIDE SEQUENCE</scope>
    <source>
        <strain evidence="3 5">C0030B4</strain>
        <strain evidence="2">C0048A1</strain>
    </source>
</reference>
<accession>A0AAP3DMW6</accession>
<sequence length="192" mass="21798">MSTIYLRRAKLADLDTIMEIIEEARNSLKNDGNPQWQDGHPDRAMIAHDISQEISWGLVVNDQVAGTAALQLAPEPSYQNIHNGQWSHPQSPYATIHRVALSSNYRGQGLAKFLFSNLITVGQLQGRTNFRLDTHEKNKQMQKLAHDFGFIRCGEVTVNDKNDPKRLAFELNLNHGYKVTRITNDFMKGLLK</sequence>
<dbReference type="EMBL" id="JAKHPH010000001">
    <property type="protein sequence ID" value="MCZ3666785.1"/>
    <property type="molecule type" value="Genomic_DNA"/>
</dbReference>
<dbReference type="SUPFAM" id="SSF55729">
    <property type="entry name" value="Acyl-CoA N-acyltransferases (Nat)"/>
    <property type="match status" value="1"/>
</dbReference>
<gene>
    <name evidence="3" type="ORF">L2504_05690</name>
    <name evidence="2" type="ORF">L2724_00610</name>
</gene>
<comment type="caution">
    <text evidence="2">The sequence shown here is derived from an EMBL/GenBank/DDBJ whole genome shotgun (WGS) entry which is preliminary data.</text>
</comment>
<dbReference type="RefSeq" id="WP_003716271.1">
    <property type="nucleotide sequence ID" value="NZ_CAJFIS010000004.1"/>
</dbReference>
<dbReference type="Pfam" id="PF00583">
    <property type="entry name" value="Acetyltransf_1"/>
    <property type="match status" value="1"/>
</dbReference>
<evidence type="ECO:0000313" key="5">
    <source>
        <dbReference type="Proteomes" id="UP001527392"/>
    </source>
</evidence>
<evidence type="ECO:0000313" key="3">
    <source>
        <dbReference type="EMBL" id="MCZ3781630.1"/>
    </source>
</evidence>
<dbReference type="Proteomes" id="UP001527392">
    <property type="component" value="Unassembled WGS sequence"/>
</dbReference>
<dbReference type="EMBL" id="JAKHMS010000012">
    <property type="protein sequence ID" value="MCZ3781630.1"/>
    <property type="molecule type" value="Genomic_DNA"/>
</dbReference>
<proteinExistence type="predicted"/>
<organism evidence="2 4">
    <name type="scientific">Limosilactobacillus vaginalis</name>
    <dbReference type="NCBI Taxonomy" id="1633"/>
    <lineage>
        <taxon>Bacteria</taxon>
        <taxon>Bacillati</taxon>
        <taxon>Bacillota</taxon>
        <taxon>Bacilli</taxon>
        <taxon>Lactobacillales</taxon>
        <taxon>Lactobacillaceae</taxon>
        <taxon>Limosilactobacillus</taxon>
    </lineage>
</organism>
<dbReference type="PROSITE" id="PS51186">
    <property type="entry name" value="GNAT"/>
    <property type="match status" value="1"/>
</dbReference>
<keyword evidence="5" id="KW-1185">Reference proteome</keyword>
<evidence type="ECO:0000259" key="1">
    <source>
        <dbReference type="PROSITE" id="PS51186"/>
    </source>
</evidence>
<protein>
    <submittedName>
        <fullName evidence="2">GNAT family N-acetyltransferase</fullName>
    </submittedName>
</protein>
<evidence type="ECO:0000313" key="4">
    <source>
        <dbReference type="Proteomes" id="UP001212401"/>
    </source>
</evidence>
<name>A0AAP3DMW6_9LACO</name>
<dbReference type="GO" id="GO:0016747">
    <property type="term" value="F:acyltransferase activity, transferring groups other than amino-acyl groups"/>
    <property type="evidence" value="ECO:0007669"/>
    <property type="project" value="InterPro"/>
</dbReference>
<dbReference type="GeneID" id="75081413"/>